<name>A0ABT5WRX1_9SPHN</name>
<accession>A0ABT5WRX1</accession>
<keyword evidence="2" id="KW-1185">Reference proteome</keyword>
<evidence type="ECO:0000313" key="1">
    <source>
        <dbReference type="EMBL" id="MDE8652793.1"/>
    </source>
</evidence>
<reference evidence="1 2" key="1">
    <citation type="submission" date="2023-03" db="EMBL/GenBank/DDBJ databases">
        <title>NovoSphingobium album sp. nov. isolated from polycyclic aromatic hydrocarbons- and heavy-metal polluted soil.</title>
        <authorList>
            <person name="Liu Z."/>
            <person name="Wang K."/>
        </authorList>
    </citation>
    <scope>NUCLEOTIDE SEQUENCE [LARGE SCALE GENOMIC DNA]</scope>
    <source>
        <strain evidence="1 2">H3SJ31-1</strain>
    </source>
</reference>
<dbReference type="RefSeq" id="WP_275228882.1">
    <property type="nucleotide sequence ID" value="NZ_JARESE010000047.1"/>
</dbReference>
<dbReference type="Proteomes" id="UP001216253">
    <property type="component" value="Unassembled WGS sequence"/>
</dbReference>
<dbReference type="EMBL" id="JARESE010000047">
    <property type="protein sequence ID" value="MDE8652793.1"/>
    <property type="molecule type" value="Genomic_DNA"/>
</dbReference>
<evidence type="ECO:0000313" key="2">
    <source>
        <dbReference type="Proteomes" id="UP001216253"/>
    </source>
</evidence>
<protein>
    <submittedName>
        <fullName evidence="1">Uncharacterized protein</fullName>
    </submittedName>
</protein>
<gene>
    <name evidence="1" type="ORF">PYV00_13885</name>
</gene>
<sequence>MLADEGDSTAHSGALSDDLLLSMEWISSLITFIASALPAWRDDPRRTGEAGENKLSTQLCGRLNSLCRHTPGWDFLQFRREEPGETDGRRAIDLVASPAGNIIWINGRSYDDYQYLLPIECKRLPTPEGKNRDLREYVITGSGSTGGIQRFKAGHHGDQHERAAMIGYVQENDVTHWHKTVGTWIDDLVNNSIPGWSVADKLTLASHDKTTRVATLASTHDRTKGITSSIQIDHLWIEM</sequence>
<proteinExistence type="predicted"/>
<organism evidence="1 2">
    <name type="scientific">Novosphingobium album</name>
    <name type="common">ex Liu et al. 2023</name>
    <dbReference type="NCBI Taxonomy" id="3031130"/>
    <lineage>
        <taxon>Bacteria</taxon>
        <taxon>Pseudomonadati</taxon>
        <taxon>Pseudomonadota</taxon>
        <taxon>Alphaproteobacteria</taxon>
        <taxon>Sphingomonadales</taxon>
        <taxon>Sphingomonadaceae</taxon>
        <taxon>Novosphingobium</taxon>
    </lineage>
</organism>
<comment type="caution">
    <text evidence="1">The sequence shown here is derived from an EMBL/GenBank/DDBJ whole genome shotgun (WGS) entry which is preliminary data.</text>
</comment>